<dbReference type="GO" id="GO:0016747">
    <property type="term" value="F:acyltransferase activity, transferring groups other than amino-acyl groups"/>
    <property type="evidence" value="ECO:0007669"/>
    <property type="project" value="InterPro"/>
</dbReference>
<evidence type="ECO:0000313" key="5">
    <source>
        <dbReference type="Proteomes" id="UP000175989"/>
    </source>
</evidence>
<feature type="transmembrane region" description="Helical" evidence="1">
    <location>
        <begin position="305"/>
        <end position="325"/>
    </location>
</feature>
<gene>
    <name evidence="4" type="primary">oatA_4</name>
    <name evidence="4" type="ORF">DUPY_33780</name>
</gene>
<dbReference type="InterPro" id="IPR043968">
    <property type="entry name" value="SGNH"/>
</dbReference>
<feature type="transmembrane region" description="Helical" evidence="1">
    <location>
        <begin position="235"/>
        <end position="254"/>
    </location>
</feature>
<keyword evidence="1" id="KW-1133">Transmembrane helix</keyword>
<keyword evidence="5" id="KW-1185">Reference proteome</keyword>
<keyword evidence="1" id="KW-0472">Membrane</keyword>
<evidence type="ECO:0000259" key="3">
    <source>
        <dbReference type="Pfam" id="PF19040"/>
    </source>
</evidence>
<dbReference type="PATRIC" id="fig|762836.4.peg.3476"/>
<feature type="transmembrane region" description="Helical" evidence="1">
    <location>
        <begin position="32"/>
        <end position="51"/>
    </location>
</feature>
<dbReference type="Proteomes" id="UP000175989">
    <property type="component" value="Unassembled WGS sequence"/>
</dbReference>
<feature type="transmembrane region" description="Helical" evidence="1">
    <location>
        <begin position="120"/>
        <end position="141"/>
    </location>
</feature>
<feature type="transmembrane region" description="Helical" evidence="1">
    <location>
        <begin position="94"/>
        <end position="113"/>
    </location>
</feature>
<dbReference type="InterPro" id="IPR050879">
    <property type="entry name" value="Acyltransferase_3"/>
</dbReference>
<accession>A0A1E7WHJ6</accession>
<feature type="transmembrane region" description="Helical" evidence="1">
    <location>
        <begin position="153"/>
        <end position="170"/>
    </location>
</feature>
<dbReference type="GO" id="GO:0009103">
    <property type="term" value="P:lipopolysaccharide biosynthetic process"/>
    <property type="evidence" value="ECO:0007669"/>
    <property type="project" value="TreeGrafter"/>
</dbReference>
<organism evidence="4 5">
    <name type="scientific">Duganella phyllosphaerae</name>
    <dbReference type="NCBI Taxonomy" id="762836"/>
    <lineage>
        <taxon>Bacteria</taxon>
        <taxon>Pseudomonadati</taxon>
        <taxon>Pseudomonadota</taxon>
        <taxon>Betaproteobacteria</taxon>
        <taxon>Burkholderiales</taxon>
        <taxon>Oxalobacteraceae</taxon>
        <taxon>Telluria group</taxon>
        <taxon>Duganella</taxon>
    </lineage>
</organism>
<feature type="transmembrane region" description="Helical" evidence="1">
    <location>
        <begin position="274"/>
        <end position="293"/>
    </location>
</feature>
<feature type="transmembrane region" description="Helical" evidence="1">
    <location>
        <begin position="207"/>
        <end position="226"/>
    </location>
</feature>
<evidence type="ECO:0000259" key="2">
    <source>
        <dbReference type="Pfam" id="PF01757"/>
    </source>
</evidence>
<feature type="domain" description="SGNH" evidence="3">
    <location>
        <begin position="370"/>
        <end position="611"/>
    </location>
</feature>
<reference evidence="5" key="1">
    <citation type="journal article" date="2016" name="Front. Microbiol.">
        <title>Molecular Keys to the Janthinobacterium and Duganella spp. Interaction with the Plant Pathogen Fusarium graminearum.</title>
        <authorList>
            <person name="Haack F.S."/>
            <person name="Poehlein A."/>
            <person name="Kroger C."/>
            <person name="Voigt C.A."/>
            <person name="Piepenbring M."/>
            <person name="Bode H.B."/>
            <person name="Daniel R."/>
            <person name="Schafer W."/>
            <person name="Streit W.R."/>
        </authorList>
    </citation>
    <scope>NUCLEOTIDE SEQUENCE [LARGE SCALE GENOMIC DNA]</scope>
    <source>
        <strain evidence="5">T54</strain>
    </source>
</reference>
<evidence type="ECO:0000256" key="1">
    <source>
        <dbReference type="SAM" id="Phobius"/>
    </source>
</evidence>
<dbReference type="Pfam" id="PF01757">
    <property type="entry name" value="Acyl_transf_3"/>
    <property type="match status" value="1"/>
</dbReference>
<dbReference type="PANTHER" id="PTHR23028">
    <property type="entry name" value="ACETYLTRANSFERASE"/>
    <property type="match status" value="1"/>
</dbReference>
<dbReference type="Pfam" id="PF19040">
    <property type="entry name" value="SGNH"/>
    <property type="match status" value="1"/>
</dbReference>
<keyword evidence="4" id="KW-0012">Acyltransferase</keyword>
<sequence>MSGFLISTILFESLIANKFSFFGFYLRRAKRIFPSLIVILVVCYIVGWNVLFPSELRGLSKHIFGGAIFLSNFVSFLENGYFDISADFKPLLHLWSLGIEEQFYIIWPLVLWLAWKKKSIIKIVIIAAIVISFALNIITVNTNSNAAFYLPHMRFWELLIGSLLAYLTIFEKEQTARFTAKYAHQLSVAGAALLIAALLLISKDDAFPGWWALLPTLATAALIMAGPRAWVNQHILSRSLMIWFGLISFPLYLWHWPLLSFARILFGDHVTPQIIGTMMVLSVALAWLTYRFVETPIRFGKSEHKSYYSLTAILAVIGVVGLFSFKQEGKSGLPREFLKSNQVSISAYDGGDLGNTTAGCGPNKKELDATFSVCTKDKRAEPKYVLLGDSKALALFPGLVRTSGANGRWALVGGNGIQGPVAPILSDEKMFAVYQKSARAAIDKVLANPGFEKIVIVAATRGIFSLNNVYSIEDLESNKNYDVALAGVKNFTKQLLRAGKPVIFVIDNPTFKDPDQCMPRKLRPEMLDQLVNGAHRQECRIKITDQLRLSKKYRDLLEQVRLLDPALISVLDTTDTLCDTATGYCSMTKNGRLVYGYTDHVSDFGAGLVGKTLNAYVKRH</sequence>
<proteinExistence type="predicted"/>
<dbReference type="GO" id="GO:0016020">
    <property type="term" value="C:membrane"/>
    <property type="evidence" value="ECO:0007669"/>
    <property type="project" value="TreeGrafter"/>
</dbReference>
<keyword evidence="4" id="KW-0808">Transferase</keyword>
<dbReference type="PANTHER" id="PTHR23028:SF53">
    <property type="entry name" value="ACYL_TRANSF_3 DOMAIN-CONTAINING PROTEIN"/>
    <property type="match status" value="1"/>
</dbReference>
<protein>
    <submittedName>
        <fullName evidence="4">O-acetyltransferase OatA</fullName>
        <ecNumber evidence="4">2.3.1.-</ecNumber>
    </submittedName>
</protein>
<evidence type="ECO:0000313" key="4">
    <source>
        <dbReference type="EMBL" id="OEZ98105.1"/>
    </source>
</evidence>
<comment type="caution">
    <text evidence="4">The sequence shown here is derived from an EMBL/GenBank/DDBJ whole genome shotgun (WGS) entry which is preliminary data.</text>
</comment>
<name>A0A1E7WHJ6_9BURK</name>
<dbReference type="EC" id="2.3.1.-" evidence="4"/>
<dbReference type="AlphaFoldDB" id="A0A1E7WHJ6"/>
<keyword evidence="1" id="KW-0812">Transmembrane</keyword>
<feature type="transmembrane region" description="Helical" evidence="1">
    <location>
        <begin position="182"/>
        <end position="201"/>
    </location>
</feature>
<dbReference type="EMBL" id="LROM01000093">
    <property type="protein sequence ID" value="OEZ98105.1"/>
    <property type="molecule type" value="Genomic_DNA"/>
</dbReference>
<feature type="domain" description="Acyltransferase 3" evidence="2">
    <location>
        <begin position="1"/>
        <end position="291"/>
    </location>
</feature>
<dbReference type="InterPro" id="IPR002656">
    <property type="entry name" value="Acyl_transf_3_dom"/>
</dbReference>